<sequence length="427" mass="46982">MARQTNVLDDLQLRRWISAGQPVAKSDGGGLTFTLSASGTAAWVLRYRLAGGRRRELTLGNYPDLSLAAARKAARAHRVAIDNGADPAAAKKTERAASAAAWTVNDLIADFRTKRFAQDIEKPLSASTIYYRTWDLDNVAGPKLGSLEVRKVTPLDIIQAVEDAGRGWTMSKRILTTVTQLFDHACGRKIIAANPCAGVKLTAIMGARPKVRPRVMLTVEELAKILPGIDDTIGRANGLMLRVLLATCVRTNELVKARKELIDLQRGSWFVADETVKTRNGFLVPLVPLVSSWIEELIALSGDSPWLLPARGQQRIKRLGNTHVGNTTLWAAIDRAFLRGDLEARRFTPHDTRSTAKGHMMNMGIPKEITEIALNHKLRGMEGIYDVRQEIPERRLALEQWAEVVGACADGREADVIAIRPRLSLVA</sequence>
<evidence type="ECO:0000256" key="2">
    <source>
        <dbReference type="ARBA" id="ARBA00016082"/>
    </source>
</evidence>
<dbReference type="GO" id="GO:0046718">
    <property type="term" value="P:symbiont entry into host cell"/>
    <property type="evidence" value="ECO:0007669"/>
    <property type="project" value="UniProtKB-KW"/>
</dbReference>
<dbReference type="PANTHER" id="PTHR30629">
    <property type="entry name" value="PROPHAGE INTEGRASE"/>
    <property type="match status" value="1"/>
</dbReference>
<organism evidence="13 14">
    <name type="scientific">Burkholderia phage BcepC6B</name>
    <dbReference type="NCBI Taxonomy" id="2883949"/>
    <lineage>
        <taxon>Viruses</taxon>
        <taxon>Duplodnaviria</taxon>
        <taxon>Heunggongvirae</taxon>
        <taxon>Uroviricota</taxon>
        <taxon>Caudoviricetes</taxon>
        <taxon>Ryyoungvirus</taxon>
        <taxon>Ryyoungvirus bcepC6B</taxon>
    </lineage>
</organism>
<evidence type="ECO:0000256" key="7">
    <source>
        <dbReference type="ARBA" id="ARBA00023195"/>
    </source>
</evidence>
<keyword evidence="8" id="KW-1160">Virus entry into host cell</keyword>
<protein>
    <recommendedName>
        <fullName evidence="2">Integrase</fullName>
    </recommendedName>
</protein>
<dbReference type="RefSeq" id="YP_024945.1">
    <property type="nucleotide sequence ID" value="NC_005887.1"/>
</dbReference>
<reference evidence="13 14" key="1">
    <citation type="submission" date="2004-04" db="EMBL/GenBank/DDBJ databases">
        <title>Complete genomic sequence of Burkholderia cepacia complex phage BcepC6B.</title>
        <authorList>
            <person name="Summer E.J."/>
            <person name="Christian B.N."/>
            <person name="Collins J."/>
            <person name="Morrison W."/>
            <person name="Patel P."/>
            <person name="Wells W."/>
            <person name="Mebane L."/>
            <person name="Gonzalez C.F."/>
            <person name="Young R.F."/>
        </authorList>
    </citation>
    <scope>NUCLEOTIDE SEQUENCE [LARGE SCALE GENOMIC DNA]</scope>
</reference>
<name>Q6J1Q2_9CAUD</name>
<dbReference type="InterPro" id="IPR002104">
    <property type="entry name" value="Integrase_catalytic"/>
</dbReference>
<dbReference type="InterPro" id="IPR025166">
    <property type="entry name" value="Integrase_DNA_bind_dom"/>
</dbReference>
<keyword evidence="6" id="KW-0233">DNA recombination</keyword>
<accession>Q6J1Q2</accession>
<dbReference type="KEGG" id="vg:2846121"/>
<evidence type="ECO:0000256" key="6">
    <source>
        <dbReference type="ARBA" id="ARBA00023172"/>
    </source>
</evidence>
<comment type="function">
    <text evidence="9">Integrase is necessary for integration of the phage into the host genome by site-specific recombination. In conjunction with excisionase, integrase is also necessary for excision of the prophage from the host genome.</text>
</comment>
<dbReference type="InterPro" id="IPR050808">
    <property type="entry name" value="Phage_Integrase"/>
</dbReference>
<evidence type="ECO:0000259" key="12">
    <source>
        <dbReference type="PROSITE" id="PS51900"/>
    </source>
</evidence>
<keyword evidence="3" id="KW-0808">Transferase</keyword>
<keyword evidence="7" id="KW-1179">Viral genome integration</keyword>
<dbReference type="GO" id="GO:0006310">
    <property type="term" value="P:DNA recombination"/>
    <property type="evidence" value="ECO:0007669"/>
    <property type="project" value="UniProtKB-KW"/>
</dbReference>
<dbReference type="Pfam" id="PF13356">
    <property type="entry name" value="Arm-DNA-bind_3"/>
    <property type="match status" value="1"/>
</dbReference>
<dbReference type="InterPro" id="IPR013762">
    <property type="entry name" value="Integrase-like_cat_sf"/>
</dbReference>
<evidence type="ECO:0000256" key="8">
    <source>
        <dbReference type="ARBA" id="ARBA00023296"/>
    </source>
</evidence>
<evidence type="ECO:0000256" key="5">
    <source>
        <dbReference type="ARBA" id="ARBA00023125"/>
    </source>
</evidence>
<dbReference type="InterPro" id="IPR044068">
    <property type="entry name" value="CB"/>
</dbReference>
<dbReference type="Gene3D" id="3.30.160.390">
    <property type="entry name" value="Integrase, DNA-binding domain"/>
    <property type="match status" value="1"/>
</dbReference>
<evidence type="ECO:0000256" key="3">
    <source>
        <dbReference type="ARBA" id="ARBA00022679"/>
    </source>
</evidence>
<dbReference type="GO" id="GO:0003677">
    <property type="term" value="F:DNA binding"/>
    <property type="evidence" value="ECO:0007669"/>
    <property type="project" value="UniProtKB-UniRule"/>
</dbReference>
<dbReference type="PROSITE" id="PS51900">
    <property type="entry name" value="CB"/>
    <property type="match status" value="1"/>
</dbReference>
<dbReference type="PROSITE" id="PS51898">
    <property type="entry name" value="TYR_RECOMBINASE"/>
    <property type="match status" value="1"/>
</dbReference>
<evidence type="ECO:0000313" key="13">
    <source>
        <dbReference type="EMBL" id="AAT38384.1"/>
    </source>
</evidence>
<evidence type="ECO:0000256" key="4">
    <source>
        <dbReference type="ARBA" id="ARBA00022908"/>
    </source>
</evidence>
<comment type="similarity">
    <text evidence="1">Belongs to the 'phage' integrase family.</text>
</comment>
<dbReference type="InterPro" id="IPR011010">
    <property type="entry name" value="DNA_brk_join_enz"/>
</dbReference>
<dbReference type="SUPFAM" id="SSF56349">
    <property type="entry name" value="DNA breaking-rejoining enzymes"/>
    <property type="match status" value="1"/>
</dbReference>
<dbReference type="InterPro" id="IPR038488">
    <property type="entry name" value="Integrase_DNA-bd_sf"/>
</dbReference>
<dbReference type="Proteomes" id="UP000001297">
    <property type="component" value="Segment"/>
</dbReference>
<evidence type="ECO:0000256" key="10">
    <source>
        <dbReference type="PROSITE-ProRule" id="PRU01248"/>
    </source>
</evidence>
<gene>
    <name evidence="13" type="primary">g25</name>
</gene>
<evidence type="ECO:0000256" key="1">
    <source>
        <dbReference type="ARBA" id="ARBA00008857"/>
    </source>
</evidence>
<dbReference type="PANTHER" id="PTHR30629:SF2">
    <property type="entry name" value="PROPHAGE INTEGRASE INTS-RELATED"/>
    <property type="match status" value="1"/>
</dbReference>
<keyword evidence="5 10" id="KW-0238">DNA-binding</keyword>
<dbReference type="GO" id="GO:0015074">
    <property type="term" value="P:DNA integration"/>
    <property type="evidence" value="ECO:0007669"/>
    <property type="project" value="UniProtKB-KW"/>
</dbReference>
<evidence type="ECO:0000259" key="11">
    <source>
        <dbReference type="PROSITE" id="PS51898"/>
    </source>
</evidence>
<dbReference type="Gene3D" id="1.10.150.130">
    <property type="match status" value="1"/>
</dbReference>
<keyword evidence="4" id="KW-0229">DNA integration</keyword>
<dbReference type="EMBL" id="AY605181">
    <property type="protein sequence ID" value="AAT38384.1"/>
    <property type="molecule type" value="Genomic_DNA"/>
</dbReference>
<dbReference type="Gene3D" id="1.10.443.10">
    <property type="entry name" value="Intergrase catalytic core"/>
    <property type="match status" value="1"/>
</dbReference>
<keyword evidence="14" id="KW-1185">Reference proteome</keyword>
<dbReference type="GO" id="GO:0016740">
    <property type="term" value="F:transferase activity"/>
    <property type="evidence" value="ECO:0007669"/>
    <property type="project" value="UniProtKB-KW"/>
</dbReference>
<feature type="domain" description="Core-binding (CB)" evidence="12">
    <location>
        <begin position="102"/>
        <end position="186"/>
    </location>
</feature>
<dbReference type="GO" id="GO:0075713">
    <property type="term" value="P:establishment of integrated proviral latency"/>
    <property type="evidence" value="ECO:0007669"/>
    <property type="project" value="UniProtKB-KW"/>
</dbReference>
<dbReference type="GO" id="GO:0044826">
    <property type="term" value="P:viral genome integration into host DNA"/>
    <property type="evidence" value="ECO:0007669"/>
    <property type="project" value="UniProtKB-KW"/>
</dbReference>
<dbReference type="Pfam" id="PF00589">
    <property type="entry name" value="Phage_integrase"/>
    <property type="match status" value="1"/>
</dbReference>
<evidence type="ECO:0000256" key="9">
    <source>
        <dbReference type="ARBA" id="ARBA00049605"/>
    </source>
</evidence>
<proteinExistence type="inferred from homology"/>
<dbReference type="OrthoDB" id="2260at10239"/>
<feature type="domain" description="Tyr recombinase" evidence="11">
    <location>
        <begin position="212"/>
        <end position="400"/>
    </location>
</feature>
<dbReference type="InterPro" id="IPR010998">
    <property type="entry name" value="Integrase_recombinase_N"/>
</dbReference>
<evidence type="ECO:0000313" key="14">
    <source>
        <dbReference type="Proteomes" id="UP000001297"/>
    </source>
</evidence>